<evidence type="ECO:0000313" key="2">
    <source>
        <dbReference type="EMBL" id="VAW18187.1"/>
    </source>
</evidence>
<sequence>MLKITCPVCGLAADETEFTAGGEAHIVRPASTNPDRISDKAFRDYLYIRKNPRGLEHELWLCARGCGKWFHAQRDTYTQDFKRFYRLDEPKPKKPPARKTRAKSKAAKS</sequence>
<keyword evidence="2" id="KW-0560">Oxidoreductase</keyword>
<dbReference type="Gene3D" id="3.30.2270.10">
    <property type="entry name" value="Folate-binding superfamily"/>
    <property type="match status" value="1"/>
</dbReference>
<evidence type="ECO:0000256" key="1">
    <source>
        <dbReference type="SAM" id="MobiDB-lite"/>
    </source>
</evidence>
<dbReference type="InterPro" id="IPR006279">
    <property type="entry name" value="SoxD"/>
</dbReference>
<gene>
    <name evidence="2" type="ORF">MNBD_ALPHA09-268</name>
</gene>
<accession>A0A3B0TXK0</accession>
<dbReference type="Pfam" id="PF04267">
    <property type="entry name" value="SoxD"/>
    <property type="match status" value="1"/>
</dbReference>
<organism evidence="2">
    <name type="scientific">hydrothermal vent metagenome</name>
    <dbReference type="NCBI Taxonomy" id="652676"/>
    <lineage>
        <taxon>unclassified sequences</taxon>
        <taxon>metagenomes</taxon>
        <taxon>ecological metagenomes</taxon>
    </lineage>
</organism>
<dbReference type="EC" id="1.5.3.1" evidence="2"/>
<reference evidence="2" key="1">
    <citation type="submission" date="2018-06" db="EMBL/GenBank/DDBJ databases">
        <authorList>
            <person name="Zhirakovskaya E."/>
        </authorList>
    </citation>
    <scope>NUCLEOTIDE SEQUENCE</scope>
</reference>
<feature type="compositionally biased region" description="Basic residues" evidence="1">
    <location>
        <begin position="93"/>
        <end position="109"/>
    </location>
</feature>
<feature type="region of interest" description="Disordered" evidence="1">
    <location>
        <begin position="88"/>
        <end position="109"/>
    </location>
</feature>
<dbReference type="InterPro" id="IPR038561">
    <property type="entry name" value="SoxD_sf"/>
</dbReference>
<dbReference type="GO" id="GO:0008115">
    <property type="term" value="F:sarcosine oxidase activity"/>
    <property type="evidence" value="ECO:0007669"/>
    <property type="project" value="UniProtKB-EC"/>
</dbReference>
<proteinExistence type="predicted"/>
<dbReference type="GO" id="GO:0046653">
    <property type="term" value="P:tetrahydrofolate metabolic process"/>
    <property type="evidence" value="ECO:0007669"/>
    <property type="project" value="InterPro"/>
</dbReference>
<protein>
    <submittedName>
        <fullName evidence="2">Sarcosine oxidase delta subunit</fullName>
        <ecNumber evidence="2">1.5.3.1</ecNumber>
    </submittedName>
</protein>
<name>A0A3B0TXK0_9ZZZZ</name>
<dbReference type="EMBL" id="UOEM01000112">
    <property type="protein sequence ID" value="VAW18187.1"/>
    <property type="molecule type" value="Genomic_DNA"/>
</dbReference>
<dbReference type="AlphaFoldDB" id="A0A3B0TXK0"/>